<dbReference type="EMBL" id="MHNG01000005">
    <property type="protein sequence ID" value="OGZ41028.1"/>
    <property type="molecule type" value="Genomic_DNA"/>
</dbReference>
<dbReference type="Gene3D" id="3.40.50.920">
    <property type="match status" value="1"/>
</dbReference>
<dbReference type="InterPro" id="IPR005475">
    <property type="entry name" value="Transketolase-like_Pyr-bd"/>
</dbReference>
<feature type="domain" description="Transketolase-like pyrimidine-binding" evidence="10">
    <location>
        <begin position="19"/>
        <end position="184"/>
    </location>
</feature>
<evidence type="ECO:0000313" key="11">
    <source>
        <dbReference type="EMBL" id="OGZ41028.1"/>
    </source>
</evidence>
<keyword evidence="6" id="KW-0479">Metal-binding</keyword>
<dbReference type="PANTHER" id="PTHR43195">
    <property type="entry name" value="TRANSKETOLASE"/>
    <property type="match status" value="1"/>
</dbReference>
<comment type="similarity">
    <text evidence="3">Belongs to the transketolase family.</text>
</comment>
<evidence type="ECO:0000256" key="7">
    <source>
        <dbReference type="ARBA" id="ARBA00022837"/>
    </source>
</evidence>
<evidence type="ECO:0000256" key="8">
    <source>
        <dbReference type="ARBA" id="ARBA00022842"/>
    </source>
</evidence>
<evidence type="ECO:0000259" key="10">
    <source>
        <dbReference type="SMART" id="SM00861"/>
    </source>
</evidence>
<comment type="subunit">
    <text evidence="4">Homodimer.</text>
</comment>
<accession>A0A1G2FTU2</accession>
<gene>
    <name evidence="11" type="ORF">A3I20_00995</name>
</gene>
<dbReference type="SUPFAM" id="SSF52922">
    <property type="entry name" value="TK C-terminal domain-like"/>
    <property type="match status" value="1"/>
</dbReference>
<name>A0A1G2FTU2_9BACT</name>
<evidence type="ECO:0000256" key="4">
    <source>
        <dbReference type="ARBA" id="ARBA00011738"/>
    </source>
</evidence>
<dbReference type="InterPro" id="IPR029061">
    <property type="entry name" value="THDP-binding"/>
</dbReference>
<dbReference type="Pfam" id="PF02780">
    <property type="entry name" value="Transketolase_C"/>
    <property type="match status" value="1"/>
</dbReference>
<dbReference type="PROSITE" id="PS00802">
    <property type="entry name" value="TRANSKETOLASE_2"/>
    <property type="match status" value="1"/>
</dbReference>
<comment type="cofactor">
    <cofactor evidence="1">
        <name>Ca(2+)</name>
        <dbReference type="ChEBI" id="CHEBI:29108"/>
    </cofactor>
</comment>
<evidence type="ECO:0000256" key="9">
    <source>
        <dbReference type="ARBA" id="ARBA00023052"/>
    </source>
</evidence>
<dbReference type="FunFam" id="3.40.50.970:FF:000129">
    <property type="entry name" value="Transketolase"/>
    <property type="match status" value="1"/>
</dbReference>
<dbReference type="InterPro" id="IPR009014">
    <property type="entry name" value="Transketo_C/PFOR_II"/>
</dbReference>
<dbReference type="Proteomes" id="UP000177020">
    <property type="component" value="Unassembled WGS sequence"/>
</dbReference>
<evidence type="ECO:0000256" key="1">
    <source>
        <dbReference type="ARBA" id="ARBA00001913"/>
    </source>
</evidence>
<dbReference type="SUPFAM" id="SSF52518">
    <property type="entry name" value="Thiamin diphosphate-binding fold (THDP-binding)"/>
    <property type="match status" value="1"/>
</dbReference>
<dbReference type="PANTHER" id="PTHR43195:SF1">
    <property type="entry name" value="FI06132P-RELATED"/>
    <property type="match status" value="1"/>
</dbReference>
<dbReference type="SMART" id="SM00861">
    <property type="entry name" value="Transket_pyr"/>
    <property type="match status" value="1"/>
</dbReference>
<proteinExistence type="inferred from homology"/>
<dbReference type="GO" id="GO:0030976">
    <property type="term" value="F:thiamine pyrophosphate binding"/>
    <property type="evidence" value="ECO:0007669"/>
    <property type="project" value="TreeGrafter"/>
</dbReference>
<keyword evidence="7" id="KW-0106">Calcium</keyword>
<dbReference type="AlphaFoldDB" id="A0A1G2FTU2"/>
<evidence type="ECO:0000256" key="2">
    <source>
        <dbReference type="ARBA" id="ARBA00001964"/>
    </source>
</evidence>
<sequence>MLNHKIKLAENLFEKPEMKATRDGYGEGLVLAGKENKDVVVLCADLTDSTRSIVFQKEFPERFIEIGIAEQNMAGIAAGLAVSGKIPFISTYAVFCPGRNWDQIRVNVCYNNANVKLTGAHSGVSVGPDGATHQALEDIAITRCLPNVVVLAPCDAIETRKATLAASKIQGPVYLRFAREKTAVITTDRTPFEIGKAEIFYEPENPQALIIACGPLVYKSLIAAKELEKDGIKVMVVNSHTIKPIDEKTIIEAAKICGVVVSVEDHQIMGGMGSAVAEVLAKNYPVPQEFIGMRNSFGESGQPEELLEKYGMGVKDIKEAVKKALKRKK</sequence>
<keyword evidence="5" id="KW-0808">Transferase</keyword>
<dbReference type="Pfam" id="PF02779">
    <property type="entry name" value="Transket_pyr"/>
    <property type="match status" value="1"/>
</dbReference>
<dbReference type="InterPro" id="IPR033248">
    <property type="entry name" value="Transketolase_C"/>
</dbReference>
<keyword evidence="9" id="KW-0786">Thiamine pyrophosphate</keyword>
<organism evidence="11 12">
    <name type="scientific">Candidatus Portnoybacteria bacterium RIFCSPLOWO2_02_FULL_40_15</name>
    <dbReference type="NCBI Taxonomy" id="1802002"/>
    <lineage>
        <taxon>Bacteria</taxon>
        <taxon>Candidatus Portnoyibacteriota</taxon>
    </lineage>
</organism>
<evidence type="ECO:0000256" key="5">
    <source>
        <dbReference type="ARBA" id="ARBA00022679"/>
    </source>
</evidence>
<dbReference type="InterPro" id="IPR051424">
    <property type="entry name" value="Transketolase-like"/>
</dbReference>
<evidence type="ECO:0000256" key="6">
    <source>
        <dbReference type="ARBA" id="ARBA00022723"/>
    </source>
</evidence>
<dbReference type="CDD" id="cd07033">
    <property type="entry name" value="TPP_PYR_DXS_TK_like"/>
    <property type="match status" value="1"/>
</dbReference>
<comment type="caution">
    <text evidence="11">The sequence shown here is derived from an EMBL/GenBank/DDBJ whole genome shotgun (WGS) entry which is preliminary data.</text>
</comment>
<protein>
    <submittedName>
        <fullName evidence="11">Transketolase</fullName>
    </submittedName>
</protein>
<evidence type="ECO:0000313" key="12">
    <source>
        <dbReference type="Proteomes" id="UP000177020"/>
    </source>
</evidence>
<comment type="cofactor">
    <cofactor evidence="2">
        <name>thiamine diphosphate</name>
        <dbReference type="ChEBI" id="CHEBI:58937"/>
    </cofactor>
</comment>
<dbReference type="GO" id="GO:0004802">
    <property type="term" value="F:transketolase activity"/>
    <property type="evidence" value="ECO:0007669"/>
    <property type="project" value="TreeGrafter"/>
</dbReference>
<dbReference type="Gene3D" id="3.40.50.970">
    <property type="match status" value="1"/>
</dbReference>
<keyword evidence="8" id="KW-0460">Magnesium</keyword>
<reference evidence="11 12" key="1">
    <citation type="journal article" date="2016" name="Nat. Commun.">
        <title>Thousands of microbial genomes shed light on interconnected biogeochemical processes in an aquifer system.</title>
        <authorList>
            <person name="Anantharaman K."/>
            <person name="Brown C.T."/>
            <person name="Hug L.A."/>
            <person name="Sharon I."/>
            <person name="Castelle C.J."/>
            <person name="Probst A.J."/>
            <person name="Thomas B.C."/>
            <person name="Singh A."/>
            <person name="Wilkins M.J."/>
            <person name="Karaoz U."/>
            <person name="Brodie E.L."/>
            <person name="Williams K.H."/>
            <person name="Hubbard S.S."/>
            <person name="Banfield J.F."/>
        </authorList>
    </citation>
    <scope>NUCLEOTIDE SEQUENCE [LARGE SCALE GENOMIC DNA]</scope>
</reference>
<evidence type="ECO:0000256" key="3">
    <source>
        <dbReference type="ARBA" id="ARBA00007131"/>
    </source>
</evidence>
<dbReference type="GO" id="GO:0046872">
    <property type="term" value="F:metal ion binding"/>
    <property type="evidence" value="ECO:0007669"/>
    <property type="project" value="UniProtKB-KW"/>
</dbReference>
<dbReference type="InterPro" id="IPR020826">
    <property type="entry name" value="Transketolase_BS"/>
</dbReference>